<evidence type="ECO:0000313" key="2">
    <source>
        <dbReference type="Proteomes" id="UP000644699"/>
    </source>
</evidence>
<dbReference type="RefSeq" id="WP_188908585.1">
    <property type="nucleotide sequence ID" value="NZ_BMIQ01000003.1"/>
</dbReference>
<name>A0A916ZMQ1_9HYPH</name>
<reference evidence="1" key="2">
    <citation type="submission" date="2020-09" db="EMBL/GenBank/DDBJ databases">
        <authorList>
            <person name="Sun Q."/>
            <person name="Zhou Y."/>
        </authorList>
    </citation>
    <scope>NUCLEOTIDE SEQUENCE</scope>
    <source>
        <strain evidence="1">CGMCC 1.15367</strain>
    </source>
</reference>
<dbReference type="InterPro" id="IPR043129">
    <property type="entry name" value="ATPase_NBD"/>
</dbReference>
<dbReference type="PANTHER" id="PTHR18964:SF173">
    <property type="entry name" value="GLUCOKINASE"/>
    <property type="match status" value="1"/>
</dbReference>
<protein>
    <submittedName>
        <fullName evidence="1">Sugar kinase</fullName>
    </submittedName>
</protein>
<proteinExistence type="predicted"/>
<dbReference type="InterPro" id="IPR036388">
    <property type="entry name" value="WH-like_DNA-bd_sf"/>
</dbReference>
<keyword evidence="1" id="KW-0418">Kinase</keyword>
<dbReference type="EMBL" id="BMIQ01000003">
    <property type="protein sequence ID" value="GGE03649.1"/>
    <property type="molecule type" value="Genomic_DNA"/>
</dbReference>
<dbReference type="PANTHER" id="PTHR18964">
    <property type="entry name" value="ROK (REPRESSOR, ORF, KINASE) FAMILY"/>
    <property type="match status" value="1"/>
</dbReference>
<dbReference type="AlphaFoldDB" id="A0A916ZMQ1"/>
<comment type="caution">
    <text evidence="1">The sequence shown here is derived from an EMBL/GenBank/DDBJ whole genome shotgun (WGS) entry which is preliminary data.</text>
</comment>
<organism evidence="1 2">
    <name type="scientific">Aureimonas endophytica</name>
    <dbReference type="NCBI Taxonomy" id="2027858"/>
    <lineage>
        <taxon>Bacteria</taxon>
        <taxon>Pseudomonadati</taxon>
        <taxon>Pseudomonadota</taxon>
        <taxon>Alphaproteobacteria</taxon>
        <taxon>Hyphomicrobiales</taxon>
        <taxon>Aurantimonadaceae</taxon>
        <taxon>Aureimonas</taxon>
    </lineage>
</organism>
<dbReference type="InterPro" id="IPR000600">
    <property type="entry name" value="ROK"/>
</dbReference>
<dbReference type="SUPFAM" id="SSF46785">
    <property type="entry name" value="Winged helix' DNA-binding domain"/>
    <property type="match status" value="1"/>
</dbReference>
<reference evidence="1" key="1">
    <citation type="journal article" date="2014" name="Int. J. Syst. Evol. Microbiol.">
        <title>Complete genome sequence of Corynebacterium casei LMG S-19264T (=DSM 44701T), isolated from a smear-ripened cheese.</title>
        <authorList>
            <consortium name="US DOE Joint Genome Institute (JGI-PGF)"/>
            <person name="Walter F."/>
            <person name="Albersmeier A."/>
            <person name="Kalinowski J."/>
            <person name="Ruckert C."/>
        </authorList>
    </citation>
    <scope>NUCLEOTIDE SEQUENCE</scope>
    <source>
        <strain evidence="1">CGMCC 1.15367</strain>
    </source>
</reference>
<dbReference type="Pfam" id="PF00480">
    <property type="entry name" value="ROK"/>
    <property type="match status" value="1"/>
</dbReference>
<dbReference type="InterPro" id="IPR036390">
    <property type="entry name" value="WH_DNA-bd_sf"/>
</dbReference>
<sequence>MSSRRAGSEPFTGAEPVALGAERIRALEAERQSLVAILGALRTKGPATRLDLEREAHLGRAVVADRLATLAAFGLVEEGGVGRSIGGRAPRLLRFRAEAGRLLVANMDGSTIGVGLADLNGQLLLEHYEDVEPDLAGDILFERLEALFGWALGDGVMPLWGLALGVPGAVDVEPEAPLSVPRFPALPEWNAARVVERLAARFRAPAFVRSAVQTATMGEITVLAPERGAEMLFVDLGTSLSAGIVSGGRLLRGAQGIAGQIGHIHAGEGHMLVCGCGNVGCLQTIVGCAAIAREGRRAAEDGRSPALAAVLERTGTVTVADIGTASRLGDLFSADILAQAGQLIGTALAGFVNLLNPATLVVGGELAQTGDICLAAIREGVYRHAQPLASRDLGILRSRMGRSAGLVGAAAVAVEELFRPAFLEGWITAGTPLAHPATLAFLQTAASAA</sequence>
<keyword evidence="2" id="KW-1185">Reference proteome</keyword>
<dbReference type="Gene3D" id="1.10.10.10">
    <property type="entry name" value="Winged helix-like DNA-binding domain superfamily/Winged helix DNA-binding domain"/>
    <property type="match status" value="1"/>
</dbReference>
<dbReference type="SUPFAM" id="SSF53067">
    <property type="entry name" value="Actin-like ATPase domain"/>
    <property type="match status" value="2"/>
</dbReference>
<dbReference type="Gene3D" id="3.30.420.40">
    <property type="match status" value="2"/>
</dbReference>
<dbReference type="GO" id="GO:0016301">
    <property type="term" value="F:kinase activity"/>
    <property type="evidence" value="ECO:0007669"/>
    <property type="project" value="UniProtKB-KW"/>
</dbReference>
<dbReference type="Proteomes" id="UP000644699">
    <property type="component" value="Unassembled WGS sequence"/>
</dbReference>
<accession>A0A916ZMQ1</accession>
<evidence type="ECO:0000313" key="1">
    <source>
        <dbReference type="EMBL" id="GGE03649.1"/>
    </source>
</evidence>
<gene>
    <name evidence="1" type="ORF">GCM10011390_23250</name>
</gene>
<keyword evidence="1" id="KW-0808">Transferase</keyword>